<dbReference type="STRING" id="563176.SAMN04488090_0889"/>
<gene>
    <name evidence="1" type="ORF">SAMN04488090_0889</name>
</gene>
<reference evidence="1 2" key="1">
    <citation type="submission" date="2016-10" db="EMBL/GenBank/DDBJ databases">
        <authorList>
            <person name="de Groot N.N."/>
        </authorList>
    </citation>
    <scope>NUCLEOTIDE SEQUENCE [LARGE SCALE GENOMIC DNA]</scope>
    <source>
        <strain evidence="1 2">DSM 21668</strain>
    </source>
</reference>
<organism evidence="1 2">
    <name type="scientific">Siphonobacter aquaeclarae</name>
    <dbReference type="NCBI Taxonomy" id="563176"/>
    <lineage>
        <taxon>Bacteria</taxon>
        <taxon>Pseudomonadati</taxon>
        <taxon>Bacteroidota</taxon>
        <taxon>Cytophagia</taxon>
        <taxon>Cytophagales</taxon>
        <taxon>Cytophagaceae</taxon>
        <taxon>Siphonobacter</taxon>
    </lineage>
</organism>
<accession>A0A1G9K5M2</accession>
<dbReference type="OrthoDB" id="1524733at2"/>
<dbReference type="SUPFAM" id="SSF48452">
    <property type="entry name" value="TPR-like"/>
    <property type="match status" value="1"/>
</dbReference>
<name>A0A1G9K5M2_9BACT</name>
<dbReference type="RefSeq" id="WP_093198329.1">
    <property type="nucleotide sequence ID" value="NZ_FNGS01000002.1"/>
</dbReference>
<sequence length="105" mass="12306">MNRLQHLLAFCEEDPADPFNWYGLALEYQKTDPVKAGETFDLLLRDFPRYIPTYYHAAQHWADAGDETKARSVYEKGISEATAARDAHALRELRSALMRWEEEWE</sequence>
<dbReference type="EMBL" id="FNGS01000002">
    <property type="protein sequence ID" value="SDL45048.1"/>
    <property type="molecule type" value="Genomic_DNA"/>
</dbReference>
<evidence type="ECO:0008006" key="3">
    <source>
        <dbReference type="Google" id="ProtNLM"/>
    </source>
</evidence>
<dbReference type="Gene3D" id="1.25.40.10">
    <property type="entry name" value="Tetratricopeptide repeat domain"/>
    <property type="match status" value="1"/>
</dbReference>
<dbReference type="AlphaFoldDB" id="A0A1G9K5M2"/>
<keyword evidence="2" id="KW-1185">Reference proteome</keyword>
<dbReference type="InterPro" id="IPR011990">
    <property type="entry name" value="TPR-like_helical_dom_sf"/>
</dbReference>
<dbReference type="Proteomes" id="UP000198901">
    <property type="component" value="Unassembled WGS sequence"/>
</dbReference>
<evidence type="ECO:0000313" key="1">
    <source>
        <dbReference type="EMBL" id="SDL45048.1"/>
    </source>
</evidence>
<protein>
    <recommendedName>
        <fullName evidence="3">Tetratricopeptide repeat-containing protein</fullName>
    </recommendedName>
</protein>
<proteinExistence type="predicted"/>
<evidence type="ECO:0000313" key="2">
    <source>
        <dbReference type="Proteomes" id="UP000198901"/>
    </source>
</evidence>